<proteinExistence type="predicted"/>
<dbReference type="AlphaFoldDB" id="A0A9N9AQR4"/>
<feature type="domain" description="F-box" evidence="1">
    <location>
        <begin position="26"/>
        <end position="71"/>
    </location>
</feature>
<evidence type="ECO:0000313" key="3">
    <source>
        <dbReference type="Proteomes" id="UP000789375"/>
    </source>
</evidence>
<dbReference type="InterPro" id="IPR001810">
    <property type="entry name" value="F-box_dom"/>
</dbReference>
<comment type="caution">
    <text evidence="2">The sequence shown here is derived from an EMBL/GenBank/DDBJ whole genome shotgun (WGS) entry which is preliminary data.</text>
</comment>
<dbReference type="InterPro" id="IPR032675">
    <property type="entry name" value="LRR_dom_sf"/>
</dbReference>
<name>A0A9N9AQR4_FUNMO</name>
<reference evidence="2" key="1">
    <citation type="submission" date="2021-06" db="EMBL/GenBank/DDBJ databases">
        <authorList>
            <person name="Kallberg Y."/>
            <person name="Tangrot J."/>
            <person name="Rosling A."/>
        </authorList>
    </citation>
    <scope>NUCLEOTIDE SEQUENCE</scope>
    <source>
        <strain evidence="2">87-6 pot B 2015</strain>
    </source>
</reference>
<keyword evidence="3" id="KW-1185">Reference proteome</keyword>
<dbReference type="Proteomes" id="UP000789375">
    <property type="component" value="Unassembled WGS sequence"/>
</dbReference>
<dbReference type="SUPFAM" id="SSF81383">
    <property type="entry name" value="F-box domain"/>
    <property type="match status" value="1"/>
</dbReference>
<evidence type="ECO:0000313" key="2">
    <source>
        <dbReference type="EMBL" id="CAG8538908.1"/>
    </source>
</evidence>
<accession>A0A9N9AQR4</accession>
<dbReference type="CDD" id="cd09917">
    <property type="entry name" value="F-box_SF"/>
    <property type="match status" value="1"/>
</dbReference>
<dbReference type="EMBL" id="CAJVPP010001172">
    <property type="protein sequence ID" value="CAG8538908.1"/>
    <property type="molecule type" value="Genomic_DNA"/>
</dbReference>
<evidence type="ECO:0000259" key="1">
    <source>
        <dbReference type="Pfam" id="PF12937"/>
    </source>
</evidence>
<dbReference type="Gene3D" id="3.80.10.10">
    <property type="entry name" value="Ribonuclease Inhibitor"/>
    <property type="match status" value="1"/>
</dbReference>
<dbReference type="SUPFAM" id="SSF52047">
    <property type="entry name" value="RNI-like"/>
    <property type="match status" value="1"/>
</dbReference>
<dbReference type="InterPro" id="IPR036047">
    <property type="entry name" value="F-box-like_dom_sf"/>
</dbReference>
<organism evidence="2 3">
    <name type="scientific">Funneliformis mosseae</name>
    <name type="common">Endomycorrhizal fungus</name>
    <name type="synonym">Glomus mosseae</name>
    <dbReference type="NCBI Taxonomy" id="27381"/>
    <lineage>
        <taxon>Eukaryota</taxon>
        <taxon>Fungi</taxon>
        <taxon>Fungi incertae sedis</taxon>
        <taxon>Mucoromycota</taxon>
        <taxon>Glomeromycotina</taxon>
        <taxon>Glomeromycetes</taxon>
        <taxon>Glomerales</taxon>
        <taxon>Glomeraceae</taxon>
        <taxon>Funneliformis</taxon>
    </lineage>
</organism>
<dbReference type="Pfam" id="PF12937">
    <property type="entry name" value="F-box-like"/>
    <property type="match status" value="1"/>
</dbReference>
<sequence>MSDLQRRKSFFRLFGRKKPGQSRYSARLPADCLYEIFTLLKEDTKSLHSCVLVNRLWCETAMPYLWSQPFRKSTPPPASLINIFVACLSDDERAEFVQAGIRIPTVFKRPPTFNYASFIPHVSLERFYSAVHQWTLQTSAKRRSVVNYRCNTETNEMSLVVYCALCRLLFGNRSNIHSLSLDRPSRQTTPLMDKSLGIDLQVRNVRDLSIRYTTDSFLFDALHKQAVNIENLTVIKSSDSGLRNFDDQQYLSSLIFSQHKLRHFSLTCYDSVDGFTSNVLIPLASQADTLVSLKLHGIPFPSDCSFTALATCTSLEELELRRCPNGPGCSLAAIQAIELPNLRKVRVIESSILWGTLMDTVISKNPTGLEEVFYQPWEDEEHNMISTSIIQSIARWRPKLKKFGVALSVDEIPLLEEILTGCKIENLSLFSMGNPEGDMEKIWPGLGHHMPSTLKHLNVWIFICAKSMDQFLQNTKATLDSLYVDAWVEDFLCHPYSDVLTRHLKDKPMDLIDFFQPQI</sequence>
<protein>
    <submittedName>
        <fullName evidence="2">11329_t:CDS:1</fullName>
    </submittedName>
</protein>
<gene>
    <name evidence="2" type="ORF">FMOSSE_LOCUS5881</name>
</gene>